<protein>
    <recommendedName>
        <fullName evidence="2">Type II secretion system protein H</fullName>
    </recommendedName>
    <alternativeName>
        <fullName evidence="10">General secretion pathway protein H</fullName>
    </alternativeName>
</protein>
<dbReference type="InterPro" id="IPR022346">
    <property type="entry name" value="T2SS_GspH"/>
</dbReference>
<evidence type="ECO:0000256" key="11">
    <source>
        <dbReference type="SAM" id="Phobius"/>
    </source>
</evidence>
<keyword evidence="4" id="KW-0488">Methylation</keyword>
<organism evidence="13 14">
    <name type="scientific">Marinobacter pelagius</name>
    <dbReference type="NCBI Taxonomy" id="379482"/>
    <lineage>
        <taxon>Bacteria</taxon>
        <taxon>Pseudomonadati</taxon>
        <taxon>Pseudomonadota</taxon>
        <taxon>Gammaproteobacteria</taxon>
        <taxon>Pseudomonadales</taxon>
        <taxon>Marinobacteraceae</taxon>
        <taxon>Marinobacter</taxon>
    </lineage>
</organism>
<evidence type="ECO:0000256" key="6">
    <source>
        <dbReference type="ARBA" id="ARBA00022692"/>
    </source>
</evidence>
<dbReference type="GO" id="GO:0015627">
    <property type="term" value="C:type II protein secretion system complex"/>
    <property type="evidence" value="ECO:0007669"/>
    <property type="project" value="InterPro"/>
</dbReference>
<dbReference type="RefSeq" id="WP_113862860.1">
    <property type="nucleotide sequence ID" value="NZ_QNRO01000010.1"/>
</dbReference>
<keyword evidence="6 11" id="KW-0812">Transmembrane</keyword>
<evidence type="ECO:0000256" key="8">
    <source>
        <dbReference type="ARBA" id="ARBA00023136"/>
    </source>
</evidence>
<evidence type="ECO:0000256" key="5">
    <source>
        <dbReference type="ARBA" id="ARBA00022519"/>
    </source>
</evidence>
<feature type="domain" description="General secretion pathway GspH" evidence="12">
    <location>
        <begin position="45"/>
        <end position="157"/>
    </location>
</feature>
<accession>A0A366GNV1</accession>
<dbReference type="InterPro" id="IPR045584">
    <property type="entry name" value="Pilin-like"/>
</dbReference>
<evidence type="ECO:0000256" key="4">
    <source>
        <dbReference type="ARBA" id="ARBA00022481"/>
    </source>
</evidence>
<dbReference type="NCBIfam" id="TIGR02532">
    <property type="entry name" value="IV_pilin_GFxxxE"/>
    <property type="match status" value="1"/>
</dbReference>
<evidence type="ECO:0000256" key="7">
    <source>
        <dbReference type="ARBA" id="ARBA00022989"/>
    </source>
</evidence>
<evidence type="ECO:0000313" key="14">
    <source>
        <dbReference type="Proteomes" id="UP000252995"/>
    </source>
</evidence>
<dbReference type="GO" id="GO:0005886">
    <property type="term" value="C:plasma membrane"/>
    <property type="evidence" value="ECO:0007669"/>
    <property type="project" value="UniProtKB-SubCell"/>
</dbReference>
<evidence type="ECO:0000256" key="2">
    <source>
        <dbReference type="ARBA" id="ARBA00021549"/>
    </source>
</evidence>
<dbReference type="Gene3D" id="3.55.40.10">
    <property type="entry name" value="minor pseudopilin epsh domain"/>
    <property type="match status" value="1"/>
</dbReference>
<gene>
    <name evidence="13" type="ORF">DET50_110101</name>
</gene>
<evidence type="ECO:0000313" key="13">
    <source>
        <dbReference type="EMBL" id="RBP29202.1"/>
    </source>
</evidence>
<name>A0A366GNV1_9GAMM</name>
<evidence type="ECO:0000259" key="12">
    <source>
        <dbReference type="Pfam" id="PF12019"/>
    </source>
</evidence>
<feature type="transmembrane region" description="Helical" evidence="11">
    <location>
        <begin position="12"/>
        <end position="33"/>
    </location>
</feature>
<dbReference type="OrthoDB" id="2313614at2"/>
<keyword evidence="3" id="KW-1003">Cell membrane</keyword>
<comment type="similarity">
    <text evidence="9">Belongs to the GSP H family.</text>
</comment>
<reference evidence="13 14" key="1">
    <citation type="submission" date="2018-06" db="EMBL/GenBank/DDBJ databases">
        <title>Freshwater and sediment microbial communities from various areas in North America, analyzing microbe dynamics in response to fracking.</title>
        <authorList>
            <person name="Lamendella R."/>
        </authorList>
    </citation>
    <scope>NUCLEOTIDE SEQUENCE [LARGE SCALE GENOMIC DNA]</scope>
    <source>
        <strain evidence="13 14">114J</strain>
    </source>
</reference>
<keyword evidence="8 11" id="KW-0472">Membrane</keyword>
<keyword evidence="5" id="KW-0997">Cell inner membrane</keyword>
<sequence length="170" mass="17939">MAYSRSNGFTLIELVITLAVLAIVVTWAIPSFLTLIQQNRLTATTNQMLGVVSQARGEALRRSDRVWVSPLDGSSWSSGVVIWRDENDDGARTDAEVIRLVQGPGNSISIAGTSTTLATAPFGFDGGGFAIEEQAYSLTFCSDRLPEGQVLEVNGGGQIRTESVACGGGG</sequence>
<keyword evidence="7 11" id="KW-1133">Transmembrane helix</keyword>
<dbReference type="SUPFAM" id="SSF54523">
    <property type="entry name" value="Pili subunits"/>
    <property type="match status" value="1"/>
</dbReference>
<evidence type="ECO:0000256" key="10">
    <source>
        <dbReference type="ARBA" id="ARBA00030775"/>
    </source>
</evidence>
<dbReference type="Pfam" id="PF12019">
    <property type="entry name" value="GspH"/>
    <property type="match status" value="1"/>
</dbReference>
<dbReference type="Pfam" id="PF07963">
    <property type="entry name" value="N_methyl"/>
    <property type="match status" value="1"/>
</dbReference>
<comment type="subcellular location">
    <subcellularLocation>
        <location evidence="1">Cell inner membrane</location>
        <topology evidence="1">Single-pass membrane protein</topology>
    </subcellularLocation>
</comment>
<proteinExistence type="inferred from homology"/>
<comment type="caution">
    <text evidence="13">The sequence shown here is derived from an EMBL/GenBank/DDBJ whole genome shotgun (WGS) entry which is preliminary data.</text>
</comment>
<dbReference type="AlphaFoldDB" id="A0A366GNV1"/>
<dbReference type="EMBL" id="QNRO01000010">
    <property type="protein sequence ID" value="RBP29202.1"/>
    <property type="molecule type" value="Genomic_DNA"/>
</dbReference>
<dbReference type="GO" id="GO:0015628">
    <property type="term" value="P:protein secretion by the type II secretion system"/>
    <property type="evidence" value="ECO:0007669"/>
    <property type="project" value="InterPro"/>
</dbReference>
<evidence type="ECO:0000256" key="9">
    <source>
        <dbReference type="ARBA" id="ARBA00025772"/>
    </source>
</evidence>
<dbReference type="InterPro" id="IPR012902">
    <property type="entry name" value="N_methyl_site"/>
</dbReference>
<evidence type="ECO:0000256" key="3">
    <source>
        <dbReference type="ARBA" id="ARBA00022475"/>
    </source>
</evidence>
<evidence type="ECO:0000256" key="1">
    <source>
        <dbReference type="ARBA" id="ARBA00004377"/>
    </source>
</evidence>
<dbReference type="Proteomes" id="UP000252995">
    <property type="component" value="Unassembled WGS sequence"/>
</dbReference>